<accession>A0A0S7XWJ8</accession>
<comment type="caution">
    <text evidence="9">The sequence shown here is derived from an EMBL/GenBank/DDBJ whole genome shotgun (WGS) entry which is preliminary data.</text>
</comment>
<evidence type="ECO:0000256" key="6">
    <source>
        <dbReference type="ARBA" id="ARBA00022840"/>
    </source>
</evidence>
<evidence type="ECO:0000313" key="9">
    <source>
        <dbReference type="EMBL" id="KPJ66708.1"/>
    </source>
</evidence>
<comment type="subcellular location">
    <subcellularLocation>
        <location evidence="8">Cytoplasm</location>
    </subcellularLocation>
</comment>
<comment type="function">
    <text evidence="8">Catalyzes the condensation of pantoate with beta-alanine in an ATP-dependent reaction via a pantoyl-adenylate intermediate.</text>
</comment>
<feature type="binding site" evidence="8">
    <location>
        <begin position="147"/>
        <end position="150"/>
    </location>
    <ligand>
        <name>ATP</name>
        <dbReference type="ChEBI" id="CHEBI:30616"/>
    </ligand>
</feature>
<dbReference type="PANTHER" id="PTHR21299:SF1">
    <property type="entry name" value="PANTOATE--BETA-ALANINE LIGASE"/>
    <property type="match status" value="1"/>
</dbReference>
<dbReference type="GO" id="GO:0015940">
    <property type="term" value="P:pantothenate biosynthetic process"/>
    <property type="evidence" value="ECO:0007669"/>
    <property type="project" value="UniProtKB-UniRule"/>
</dbReference>
<name>A0A0S7XWJ8_UNCSA</name>
<reference evidence="9 10" key="1">
    <citation type="journal article" date="2015" name="Microbiome">
        <title>Genomic resolution of linkages in carbon, nitrogen, and sulfur cycling among widespread estuary sediment bacteria.</title>
        <authorList>
            <person name="Baker B.J."/>
            <person name="Lazar C.S."/>
            <person name="Teske A.P."/>
            <person name="Dick G.J."/>
        </authorList>
    </citation>
    <scope>NUCLEOTIDE SEQUENCE [LARGE SCALE GENOMIC DNA]</scope>
    <source>
        <strain evidence="9">DG_54_3</strain>
    </source>
</reference>
<evidence type="ECO:0000256" key="5">
    <source>
        <dbReference type="ARBA" id="ARBA00022741"/>
    </source>
</evidence>
<feature type="binding site" evidence="8">
    <location>
        <begin position="184"/>
        <end position="187"/>
    </location>
    <ligand>
        <name>ATP</name>
        <dbReference type="ChEBI" id="CHEBI:30616"/>
    </ligand>
</feature>
<dbReference type="InterPro" id="IPR003721">
    <property type="entry name" value="Pantoate_ligase"/>
</dbReference>
<dbReference type="InterPro" id="IPR042176">
    <property type="entry name" value="Pantoate_ligase_C"/>
</dbReference>
<comment type="subunit">
    <text evidence="8">Homodimer.</text>
</comment>
<dbReference type="InterPro" id="IPR004821">
    <property type="entry name" value="Cyt_trans-like"/>
</dbReference>
<sequence>MRTIKDIPEMHSYSIKAKRRGKSIGLVPTMGYLHEGHLSLVEAARKKADLVVVSIFVNPAQFGPGEDFSRYPRDLNHDKKLLSNFEVDVLFLPGAPEMFSGEHRSYLEIEALSKKMCGRSRPTHFRGVATVVAKLFNIVAPDYAFFGEKDFQQLVIIKRMVKDLNFPSQIIGLPTVREFDGLALSSRNKYLKPKERKTAAVLYQALSLAKKEIEKGEKNPQKILARMRSLISAAPGVRLDYIVIAHPETLEELKKIRGKVLVALAAYLGKARLIDNMVIEAK</sequence>
<keyword evidence="3 8" id="KW-0436">Ligase</keyword>
<keyword evidence="4 8" id="KW-0566">Pantothenate biosynthesis</keyword>
<proteinExistence type="inferred from homology"/>
<evidence type="ECO:0000313" key="10">
    <source>
        <dbReference type="Proteomes" id="UP000051861"/>
    </source>
</evidence>
<evidence type="ECO:0000256" key="4">
    <source>
        <dbReference type="ARBA" id="ARBA00022655"/>
    </source>
</evidence>
<dbReference type="AlphaFoldDB" id="A0A0S7XWJ8"/>
<dbReference type="GO" id="GO:0005524">
    <property type="term" value="F:ATP binding"/>
    <property type="evidence" value="ECO:0007669"/>
    <property type="project" value="UniProtKB-KW"/>
</dbReference>
<dbReference type="Gene3D" id="3.30.1300.10">
    <property type="entry name" value="Pantoate-beta-alanine ligase, C-terminal domain"/>
    <property type="match status" value="1"/>
</dbReference>
<feature type="binding site" evidence="8">
    <location>
        <position position="61"/>
    </location>
    <ligand>
        <name>beta-alanine</name>
        <dbReference type="ChEBI" id="CHEBI:57966"/>
    </ligand>
</feature>
<dbReference type="EC" id="6.3.2.1" evidence="8"/>
<feature type="binding site" evidence="8">
    <location>
        <begin position="30"/>
        <end position="37"/>
    </location>
    <ligand>
        <name>ATP</name>
        <dbReference type="ChEBI" id="CHEBI:30616"/>
    </ligand>
</feature>
<comment type="catalytic activity">
    <reaction evidence="7 8">
        <text>(R)-pantoate + beta-alanine + ATP = (R)-pantothenate + AMP + diphosphate + H(+)</text>
        <dbReference type="Rhea" id="RHEA:10912"/>
        <dbReference type="ChEBI" id="CHEBI:15378"/>
        <dbReference type="ChEBI" id="CHEBI:15980"/>
        <dbReference type="ChEBI" id="CHEBI:29032"/>
        <dbReference type="ChEBI" id="CHEBI:30616"/>
        <dbReference type="ChEBI" id="CHEBI:33019"/>
        <dbReference type="ChEBI" id="CHEBI:57966"/>
        <dbReference type="ChEBI" id="CHEBI:456215"/>
        <dbReference type="EC" id="6.3.2.1"/>
    </reaction>
</comment>
<comment type="pathway">
    <text evidence="1 8">Cofactor biosynthesis; (R)-pantothenate biosynthesis; (R)-pantothenate from (R)-pantoate and beta-alanine: step 1/1.</text>
</comment>
<keyword evidence="8" id="KW-0963">Cytoplasm</keyword>
<evidence type="ECO:0000256" key="7">
    <source>
        <dbReference type="ARBA" id="ARBA00048258"/>
    </source>
</evidence>
<dbReference type="GO" id="GO:0004592">
    <property type="term" value="F:pantoate-beta-alanine ligase activity"/>
    <property type="evidence" value="ECO:0007669"/>
    <property type="project" value="UniProtKB-UniRule"/>
</dbReference>
<dbReference type="UniPathway" id="UPA00028">
    <property type="reaction ID" value="UER00005"/>
</dbReference>
<comment type="miscellaneous">
    <text evidence="8">The reaction proceeds by a bi uni uni bi ping pong mechanism.</text>
</comment>
<keyword evidence="5 8" id="KW-0547">Nucleotide-binding</keyword>
<feature type="active site" description="Proton donor" evidence="8">
    <location>
        <position position="37"/>
    </location>
</feature>
<dbReference type="CDD" id="cd00560">
    <property type="entry name" value="PanC"/>
    <property type="match status" value="1"/>
</dbReference>
<dbReference type="Gene3D" id="3.40.50.620">
    <property type="entry name" value="HUPs"/>
    <property type="match status" value="1"/>
</dbReference>
<dbReference type="HAMAP" id="MF_00158">
    <property type="entry name" value="PanC"/>
    <property type="match status" value="1"/>
</dbReference>
<evidence type="ECO:0000256" key="8">
    <source>
        <dbReference type="HAMAP-Rule" id="MF_00158"/>
    </source>
</evidence>
<dbReference type="GO" id="GO:0005829">
    <property type="term" value="C:cytosol"/>
    <property type="evidence" value="ECO:0007669"/>
    <property type="project" value="TreeGrafter"/>
</dbReference>
<dbReference type="PANTHER" id="PTHR21299">
    <property type="entry name" value="CYTIDYLATE KINASE/PANTOATE-BETA-ALANINE LIGASE"/>
    <property type="match status" value="1"/>
</dbReference>
<feature type="binding site" evidence="8">
    <location>
        <position position="61"/>
    </location>
    <ligand>
        <name>(R)-pantoate</name>
        <dbReference type="ChEBI" id="CHEBI:15980"/>
    </ligand>
</feature>
<dbReference type="FunFam" id="3.40.50.620:FF:000013">
    <property type="entry name" value="Pantothenate synthetase"/>
    <property type="match status" value="1"/>
</dbReference>
<comment type="similarity">
    <text evidence="2 8">Belongs to the pantothenate synthetase family.</text>
</comment>
<dbReference type="EMBL" id="LIZX01000074">
    <property type="protein sequence ID" value="KPJ66708.1"/>
    <property type="molecule type" value="Genomic_DNA"/>
</dbReference>
<dbReference type="NCBIfam" id="TIGR00018">
    <property type="entry name" value="panC"/>
    <property type="match status" value="1"/>
</dbReference>
<dbReference type="SUPFAM" id="SSF52374">
    <property type="entry name" value="Nucleotidylyl transferase"/>
    <property type="match status" value="1"/>
</dbReference>
<dbReference type="InterPro" id="IPR014729">
    <property type="entry name" value="Rossmann-like_a/b/a_fold"/>
</dbReference>
<dbReference type="NCBIfam" id="TIGR00125">
    <property type="entry name" value="cyt_tran_rel"/>
    <property type="match status" value="1"/>
</dbReference>
<protein>
    <recommendedName>
        <fullName evidence="8">Pantothenate synthetase</fullName>
        <shortName evidence="8">PS</shortName>
        <ecNumber evidence="8">6.3.2.1</ecNumber>
    </recommendedName>
    <alternativeName>
        <fullName evidence="8">Pantoate--beta-alanine ligase</fullName>
    </alternativeName>
    <alternativeName>
        <fullName evidence="8">Pantoate-activating enzyme</fullName>
    </alternativeName>
</protein>
<evidence type="ECO:0000256" key="1">
    <source>
        <dbReference type="ARBA" id="ARBA00004990"/>
    </source>
</evidence>
<evidence type="ECO:0000256" key="3">
    <source>
        <dbReference type="ARBA" id="ARBA00022598"/>
    </source>
</evidence>
<keyword evidence="6 8" id="KW-0067">ATP-binding</keyword>
<evidence type="ECO:0000256" key="2">
    <source>
        <dbReference type="ARBA" id="ARBA00009256"/>
    </source>
</evidence>
<dbReference type="Pfam" id="PF02569">
    <property type="entry name" value="Pantoate_ligase"/>
    <property type="match status" value="1"/>
</dbReference>
<dbReference type="PATRIC" id="fig|1703775.3.peg.3140"/>
<gene>
    <name evidence="8" type="primary">panC</name>
    <name evidence="9" type="ORF">AMJ44_08025</name>
</gene>
<dbReference type="Proteomes" id="UP000051861">
    <property type="component" value="Unassembled WGS sequence"/>
</dbReference>
<feature type="binding site" evidence="8">
    <location>
        <position position="153"/>
    </location>
    <ligand>
        <name>(R)-pantoate</name>
        <dbReference type="ChEBI" id="CHEBI:15980"/>
    </ligand>
</feature>
<feature type="binding site" evidence="8">
    <location>
        <position position="176"/>
    </location>
    <ligand>
        <name>ATP</name>
        <dbReference type="ChEBI" id="CHEBI:30616"/>
    </ligand>
</feature>
<organism evidence="9 10">
    <name type="scientific">candidate division WOR-1 bacterium DG_54_3</name>
    <dbReference type="NCBI Taxonomy" id="1703775"/>
    <lineage>
        <taxon>Bacteria</taxon>
        <taxon>Bacillati</taxon>
        <taxon>Saganbacteria</taxon>
    </lineage>
</organism>
<dbReference type="FunFam" id="3.30.1300.10:FF:000001">
    <property type="entry name" value="Pantothenate synthetase"/>
    <property type="match status" value="1"/>
</dbReference>